<organism evidence="1 2">
    <name type="scientific">Caerostris extrusa</name>
    <name type="common">Bark spider</name>
    <name type="synonym">Caerostris bankana</name>
    <dbReference type="NCBI Taxonomy" id="172846"/>
    <lineage>
        <taxon>Eukaryota</taxon>
        <taxon>Metazoa</taxon>
        <taxon>Ecdysozoa</taxon>
        <taxon>Arthropoda</taxon>
        <taxon>Chelicerata</taxon>
        <taxon>Arachnida</taxon>
        <taxon>Araneae</taxon>
        <taxon>Araneomorphae</taxon>
        <taxon>Entelegynae</taxon>
        <taxon>Araneoidea</taxon>
        <taxon>Araneidae</taxon>
        <taxon>Caerostris</taxon>
    </lineage>
</organism>
<keyword evidence="2" id="KW-1185">Reference proteome</keyword>
<evidence type="ECO:0000313" key="2">
    <source>
        <dbReference type="Proteomes" id="UP001054945"/>
    </source>
</evidence>
<accession>A0AAV4N7V9</accession>
<reference evidence="1 2" key="1">
    <citation type="submission" date="2021-06" db="EMBL/GenBank/DDBJ databases">
        <title>Caerostris extrusa draft genome.</title>
        <authorList>
            <person name="Kono N."/>
            <person name="Arakawa K."/>
        </authorList>
    </citation>
    <scope>NUCLEOTIDE SEQUENCE [LARGE SCALE GENOMIC DNA]</scope>
</reference>
<name>A0AAV4N7V9_CAEEX</name>
<dbReference type="EMBL" id="BPLR01020623">
    <property type="protein sequence ID" value="GIX80792.1"/>
    <property type="molecule type" value="Genomic_DNA"/>
</dbReference>
<comment type="caution">
    <text evidence="1">The sequence shown here is derived from an EMBL/GenBank/DDBJ whole genome shotgun (WGS) entry which is preliminary data.</text>
</comment>
<protein>
    <submittedName>
        <fullName evidence="1">Uncharacterized protein</fullName>
    </submittedName>
</protein>
<dbReference type="AlphaFoldDB" id="A0AAV4N7V9"/>
<gene>
    <name evidence="1" type="ORF">CEXT_607481</name>
</gene>
<proteinExistence type="predicted"/>
<sequence>MCSKEDVDYWSVKELHSRLVPLVSLKRECRSERFCAFDAWSNSAAELKIFPMMPKVRDLVIIALFHINNGGLGNTYPRKRKYLYRK</sequence>
<dbReference type="Proteomes" id="UP001054945">
    <property type="component" value="Unassembled WGS sequence"/>
</dbReference>
<evidence type="ECO:0000313" key="1">
    <source>
        <dbReference type="EMBL" id="GIX80792.1"/>
    </source>
</evidence>